<sequence length="228" mass="25141">MNAFVTLKQVMTQPLVLVLPNFLLPFKVECDTVGKGIGAVLMQHGQPIASIIERHFQKETLPNPFTKKSSWLWSSQFSIGVTTYWASHLWCIPITFLTSPDQQCWLAKFEVKYKPKPGVENKAADALLRNPDSKPGFAIQQGIVVQRSFGPLKVFPIHSVVARGIPFHSYLGSFRVPTHFQATSQHVIAWGCLQLTPNLVLGVPLTRGQGAFDSANLIPGSCGLGFNT</sequence>
<dbReference type="Proteomes" id="UP000257109">
    <property type="component" value="Unassembled WGS sequence"/>
</dbReference>
<dbReference type="AlphaFoldDB" id="A0A371HIW0"/>
<protein>
    <recommendedName>
        <fullName evidence="1">Reverse transcriptase/retrotransposon-derived protein RNase H-like domain-containing protein</fullName>
    </recommendedName>
</protein>
<dbReference type="PANTHER" id="PTHR34072">
    <property type="entry name" value="ENZYMATIC POLYPROTEIN-RELATED"/>
    <property type="match status" value="1"/>
</dbReference>
<gene>
    <name evidence="2" type="ORF">CR513_13781</name>
</gene>
<feature type="non-terminal residue" evidence="2">
    <location>
        <position position="1"/>
    </location>
</feature>
<dbReference type="EMBL" id="QJKJ01002473">
    <property type="protein sequence ID" value="RDY02728.1"/>
    <property type="molecule type" value="Genomic_DNA"/>
</dbReference>
<reference evidence="2" key="1">
    <citation type="submission" date="2018-05" db="EMBL/GenBank/DDBJ databases">
        <title>Draft genome of Mucuna pruriens seed.</title>
        <authorList>
            <person name="Nnadi N.E."/>
            <person name="Vos R."/>
            <person name="Hasami M.H."/>
            <person name="Devisetty U.K."/>
            <person name="Aguiy J.C."/>
        </authorList>
    </citation>
    <scope>NUCLEOTIDE SEQUENCE [LARGE SCALE GENOMIC DNA]</scope>
    <source>
        <strain evidence="2">JCA_2017</strain>
    </source>
</reference>
<dbReference type="InterPro" id="IPR043502">
    <property type="entry name" value="DNA/RNA_pol_sf"/>
</dbReference>
<dbReference type="Pfam" id="PF17919">
    <property type="entry name" value="RT_RNaseH_2"/>
    <property type="match status" value="1"/>
</dbReference>
<feature type="domain" description="Reverse transcriptase/retrotransposon-derived protein RNase H-like" evidence="1">
    <location>
        <begin position="2"/>
        <end position="46"/>
    </location>
</feature>
<keyword evidence="3" id="KW-1185">Reference proteome</keyword>
<dbReference type="PANTHER" id="PTHR34072:SF55">
    <property type="entry name" value="DNA_RNA POLYMERASES SUPERFAMILY PROTEIN"/>
    <property type="match status" value="1"/>
</dbReference>
<comment type="caution">
    <text evidence="2">The sequence shown here is derived from an EMBL/GenBank/DDBJ whole genome shotgun (WGS) entry which is preliminary data.</text>
</comment>
<dbReference type="InterPro" id="IPR041577">
    <property type="entry name" value="RT_RNaseH_2"/>
</dbReference>
<proteinExistence type="predicted"/>
<dbReference type="SUPFAM" id="SSF56672">
    <property type="entry name" value="DNA/RNA polymerases"/>
    <property type="match status" value="1"/>
</dbReference>
<organism evidence="2 3">
    <name type="scientific">Mucuna pruriens</name>
    <name type="common">Velvet bean</name>
    <name type="synonym">Dolichos pruriens</name>
    <dbReference type="NCBI Taxonomy" id="157652"/>
    <lineage>
        <taxon>Eukaryota</taxon>
        <taxon>Viridiplantae</taxon>
        <taxon>Streptophyta</taxon>
        <taxon>Embryophyta</taxon>
        <taxon>Tracheophyta</taxon>
        <taxon>Spermatophyta</taxon>
        <taxon>Magnoliopsida</taxon>
        <taxon>eudicotyledons</taxon>
        <taxon>Gunneridae</taxon>
        <taxon>Pentapetalae</taxon>
        <taxon>rosids</taxon>
        <taxon>fabids</taxon>
        <taxon>Fabales</taxon>
        <taxon>Fabaceae</taxon>
        <taxon>Papilionoideae</taxon>
        <taxon>50 kb inversion clade</taxon>
        <taxon>NPAAA clade</taxon>
        <taxon>indigoferoid/millettioid clade</taxon>
        <taxon>Phaseoleae</taxon>
        <taxon>Mucuna</taxon>
    </lineage>
</organism>
<evidence type="ECO:0000313" key="2">
    <source>
        <dbReference type="EMBL" id="RDY02728.1"/>
    </source>
</evidence>
<accession>A0A371HIW0</accession>
<evidence type="ECO:0000313" key="3">
    <source>
        <dbReference type="Proteomes" id="UP000257109"/>
    </source>
</evidence>
<name>A0A371HIW0_MUCPR</name>
<evidence type="ECO:0000259" key="1">
    <source>
        <dbReference type="Pfam" id="PF17919"/>
    </source>
</evidence>